<dbReference type="OrthoDB" id="258532at2"/>
<dbReference type="InterPro" id="IPR038637">
    <property type="entry name" value="NPCBM_sf"/>
</dbReference>
<evidence type="ECO:0000313" key="4">
    <source>
        <dbReference type="Proteomes" id="UP000188273"/>
    </source>
</evidence>
<name>A0A1Q2HL06_9BACT</name>
<dbReference type="KEGG" id="pbu:L21SP3_00045"/>
<keyword evidence="4" id="KW-1185">Reference proteome</keyword>
<evidence type="ECO:0000256" key="2">
    <source>
        <dbReference type="SAM" id="Phobius"/>
    </source>
</evidence>
<keyword evidence="2" id="KW-0472">Membrane</keyword>
<dbReference type="RefSeq" id="WP_077538383.1">
    <property type="nucleotide sequence ID" value="NZ_CP019633.1"/>
</dbReference>
<dbReference type="PANTHER" id="PTHR30273:SF2">
    <property type="entry name" value="PROTEIN FECR"/>
    <property type="match status" value="1"/>
</dbReference>
<dbReference type="Proteomes" id="UP000188273">
    <property type="component" value="Chromosome"/>
</dbReference>
<dbReference type="EMBL" id="CP019633">
    <property type="protein sequence ID" value="AQQ08269.1"/>
    <property type="molecule type" value="Genomic_DNA"/>
</dbReference>
<proteinExistence type="predicted"/>
<dbReference type="PANTHER" id="PTHR30273">
    <property type="entry name" value="PERIPLASMIC SIGNAL SENSOR AND SIGMA FACTOR ACTIVATOR FECR-RELATED"/>
    <property type="match status" value="1"/>
</dbReference>
<gene>
    <name evidence="3" type="ORF">L21SP3_00045</name>
</gene>
<dbReference type="AlphaFoldDB" id="A0A1Q2HL06"/>
<keyword evidence="2" id="KW-0812">Transmembrane</keyword>
<organism evidence="3 4">
    <name type="scientific">Sedimentisphaera cyanobacteriorum</name>
    <dbReference type="NCBI Taxonomy" id="1940790"/>
    <lineage>
        <taxon>Bacteria</taxon>
        <taxon>Pseudomonadati</taxon>
        <taxon>Planctomycetota</taxon>
        <taxon>Phycisphaerae</taxon>
        <taxon>Sedimentisphaerales</taxon>
        <taxon>Sedimentisphaeraceae</taxon>
        <taxon>Sedimentisphaera</taxon>
    </lineage>
</organism>
<protein>
    <submittedName>
        <fullName evidence="3">FecR protein</fullName>
    </submittedName>
</protein>
<reference evidence="4" key="1">
    <citation type="submission" date="2017-02" db="EMBL/GenBank/DDBJ databases">
        <title>Comparative genomics and description of representatives of a novel lineage of planctomycetes thriving in anoxic sediments.</title>
        <authorList>
            <person name="Spring S."/>
            <person name="Bunk B."/>
            <person name="Sproer C."/>
            <person name="Klenk H.-P."/>
        </authorList>
    </citation>
    <scope>NUCLEOTIDE SEQUENCE [LARGE SCALE GENOMIC DNA]</scope>
    <source>
        <strain evidence="4">L21-RPul-D3</strain>
    </source>
</reference>
<feature type="region of interest" description="Disordered" evidence="1">
    <location>
        <begin position="91"/>
        <end position="112"/>
    </location>
</feature>
<dbReference type="Gene3D" id="2.60.120.1060">
    <property type="entry name" value="NPCBM/NEW2 domain"/>
    <property type="match status" value="1"/>
</dbReference>
<sequence>MNRNNIEKLITLYLVNSSELSSKQLEELSGWISASRENAVYFAKAAYLHRNIHDCLCSSAIAKGLEDTAGLSCDTNCFSIPAEKSELDKIARSEEKQPPLPKKKQISRQTNLKEPELHKTERRFSKGLLAFAVSGVAAVLFLVIYANFIPVQAGKLIQTHDVHFSDDTKIGENNEIYADRYVRIFEGIAEFEFISGARAVVEGPAEVRLTGKNKAFLSYGKFFAHVPERANGFTLETQNCDVVDIGTEFGVETGIDGQTTVQMLKGEAKLSSSRTQQTISGNAARGLDKKGEISNIEPNTSKFARKINIGSLGVWRGQNISIADLVCGGEGFGSGKGYTLLPLKDDWKHMMEAGNVSKVQRMPYQVFKEVPDNKYVDCIFSSNGENDSIQITSEGLETKALRLSQGDSFWGIAAGKKGSEIPVQFNKRLFTVESEEAVVFTANLGFTIDLRRIRNTVRPLELDRFKSGFDINPGGKALESKLDVFVLIDGEPSFSKMEVVPEDKQFELDITIPEDARYLTLALCDGGNSNGGDNGVFINPEIELKFE</sequence>
<dbReference type="GO" id="GO:0016989">
    <property type="term" value="F:sigma factor antagonist activity"/>
    <property type="evidence" value="ECO:0007669"/>
    <property type="project" value="TreeGrafter"/>
</dbReference>
<feature type="transmembrane region" description="Helical" evidence="2">
    <location>
        <begin position="128"/>
        <end position="148"/>
    </location>
</feature>
<keyword evidence="2" id="KW-1133">Transmembrane helix</keyword>
<dbReference type="STRING" id="1940790.L21SP3_00045"/>
<evidence type="ECO:0000256" key="1">
    <source>
        <dbReference type="SAM" id="MobiDB-lite"/>
    </source>
</evidence>
<evidence type="ECO:0000313" key="3">
    <source>
        <dbReference type="EMBL" id="AQQ08269.1"/>
    </source>
</evidence>
<accession>A0A1Q2HL06</accession>
<dbReference type="InterPro" id="IPR012373">
    <property type="entry name" value="Ferrdict_sens_TM"/>
</dbReference>